<dbReference type="Gene3D" id="3.50.50.60">
    <property type="entry name" value="FAD/NAD(P)-binding domain"/>
    <property type="match status" value="2"/>
</dbReference>
<dbReference type="SUPFAM" id="SSF51905">
    <property type="entry name" value="FAD/NAD(P)-binding domain"/>
    <property type="match status" value="1"/>
</dbReference>
<sequence length="616" mass="67049">MSESTPPPTPDYDVVIVGAGLAGSIIAYQLGSAGKKVLVIDSGVAVPTSREAYMERFYTALAKTPESPYPDNPNAPRATVLQLGADGAWKDPAKTYLDQSSSTLPFSSTYERRGGGTFWHWLGSSFRFLPDDFKLETLYGHGKDWPINYDDLGQPLPGNTSAYYDMAEHEIGVSANVADQGYHGVTFTPGYEYPNPGIPLTLTDEHFLSAVNGKLSFEGEAVTVYPTPAGRNSRPYEGRRVCAGNTNCIPICPIQAKYDPTVTLNKALNTGNVTVIYQAVADKVLLDDAHQNVVGIHYITYTKETVRSPSGEGVAVGKTYVLAAHAIETPKLLLNSRDQLPAGVANVSGQVGCNLMDHPLFLRWGLTPESTFPYRGPLATAGIESLRTGAFRKERAAFRVEFGNEGWNFTAGDPETTTLDWTDGTNHSGTNPDQKRLFGTALIDKLNDLFTRQFRFGFLVEQSPEDSNTVTLSDLKDELGIPRPKINYNLSDYTKRGFVAAQQLTDEVFQAAGVTPFTKPLAQLKLDPGYFTYTDPVTGKTSDFEFFGSGHIVGTCRMGDCAEDSVINRHQQSWNHPNLFITGSTIFPTIATGNPSLTIAALAFWAADNVKAQLGD</sequence>
<evidence type="ECO:0000256" key="2">
    <source>
        <dbReference type="ARBA" id="ARBA00010790"/>
    </source>
</evidence>
<evidence type="ECO:0000259" key="6">
    <source>
        <dbReference type="Pfam" id="PF00732"/>
    </source>
</evidence>
<protein>
    <submittedName>
        <fullName evidence="9">GMC family oxidoreductase</fullName>
    </submittedName>
</protein>
<evidence type="ECO:0000256" key="1">
    <source>
        <dbReference type="ARBA" id="ARBA00001974"/>
    </source>
</evidence>
<dbReference type="GO" id="GO:0050660">
    <property type="term" value="F:flavin adenine dinucleotide binding"/>
    <property type="evidence" value="ECO:0007669"/>
    <property type="project" value="InterPro"/>
</dbReference>
<keyword evidence="5" id="KW-0560">Oxidoreductase</keyword>
<dbReference type="KEGG" id="slom:PXH66_22615"/>
<feature type="domain" description="Glucose-methanol-choline oxidoreductase N-terminal" evidence="6">
    <location>
        <begin position="247"/>
        <end position="359"/>
    </location>
</feature>
<evidence type="ECO:0000313" key="9">
    <source>
        <dbReference type="EMBL" id="WED65140.1"/>
    </source>
</evidence>
<dbReference type="InterPro" id="IPR000172">
    <property type="entry name" value="GMC_OxRdtase_N"/>
</dbReference>
<proteinExistence type="inferred from homology"/>
<dbReference type="GO" id="GO:0016614">
    <property type="term" value="F:oxidoreductase activity, acting on CH-OH group of donors"/>
    <property type="evidence" value="ECO:0007669"/>
    <property type="project" value="InterPro"/>
</dbReference>
<evidence type="ECO:0000256" key="5">
    <source>
        <dbReference type="ARBA" id="ARBA00023002"/>
    </source>
</evidence>
<evidence type="ECO:0000259" key="8">
    <source>
        <dbReference type="Pfam" id="PF05199"/>
    </source>
</evidence>
<reference evidence="9" key="1">
    <citation type="submission" date="2023-03" db="EMBL/GenBank/DDBJ databases">
        <title>Lomoglobus Profundus gen. nov., sp. nov., a novel member of the phylum Verrucomicrobia, isolated from deep-marine sediment of South China Sea.</title>
        <authorList>
            <person name="Ahmad T."/>
            <person name="Ishaq S.E."/>
            <person name="Wang F."/>
        </authorList>
    </citation>
    <scope>NUCLEOTIDE SEQUENCE</scope>
    <source>
        <strain evidence="9">LMO-M01</strain>
    </source>
</reference>
<keyword evidence="3" id="KW-0285">Flavoprotein</keyword>
<dbReference type="InterPro" id="IPR007867">
    <property type="entry name" value="GMC_OxRtase_C"/>
</dbReference>
<dbReference type="AlphaFoldDB" id="A0AAE9ZY45"/>
<dbReference type="PANTHER" id="PTHR42784">
    <property type="entry name" value="PYRANOSE 2-OXIDASE"/>
    <property type="match status" value="1"/>
</dbReference>
<evidence type="ECO:0000256" key="3">
    <source>
        <dbReference type="ARBA" id="ARBA00022630"/>
    </source>
</evidence>
<dbReference type="InterPro" id="IPR051473">
    <property type="entry name" value="P2Ox-like"/>
</dbReference>
<dbReference type="InterPro" id="IPR003953">
    <property type="entry name" value="FAD-dep_OxRdtase_2_FAD-bd"/>
</dbReference>
<comment type="cofactor">
    <cofactor evidence="1">
        <name>FAD</name>
        <dbReference type="ChEBI" id="CHEBI:57692"/>
    </cofactor>
</comment>
<organism evidence="9 10">
    <name type="scientific">Synoicihabitans lomoniglobus</name>
    <dbReference type="NCBI Taxonomy" id="2909285"/>
    <lineage>
        <taxon>Bacteria</taxon>
        <taxon>Pseudomonadati</taxon>
        <taxon>Verrucomicrobiota</taxon>
        <taxon>Opitutia</taxon>
        <taxon>Opitutales</taxon>
        <taxon>Opitutaceae</taxon>
        <taxon>Synoicihabitans</taxon>
    </lineage>
</organism>
<keyword evidence="10" id="KW-1185">Reference proteome</keyword>
<feature type="domain" description="FAD-dependent oxidoreductase 2 FAD-binding" evidence="7">
    <location>
        <begin position="13"/>
        <end position="102"/>
    </location>
</feature>
<dbReference type="Proteomes" id="UP001218638">
    <property type="component" value="Chromosome"/>
</dbReference>
<keyword evidence="4" id="KW-0274">FAD</keyword>
<dbReference type="Pfam" id="PF00890">
    <property type="entry name" value="FAD_binding_2"/>
    <property type="match status" value="1"/>
</dbReference>
<feature type="domain" description="Glucose-methanol-choline oxidoreductase C-terminal" evidence="8">
    <location>
        <begin position="464"/>
        <end position="603"/>
    </location>
</feature>
<comment type="similarity">
    <text evidence="2">Belongs to the GMC oxidoreductase family.</text>
</comment>
<dbReference type="Pfam" id="PF05199">
    <property type="entry name" value="GMC_oxred_C"/>
    <property type="match status" value="1"/>
</dbReference>
<dbReference type="Pfam" id="PF00732">
    <property type="entry name" value="GMC_oxred_N"/>
    <property type="match status" value="1"/>
</dbReference>
<evidence type="ECO:0000256" key="4">
    <source>
        <dbReference type="ARBA" id="ARBA00022827"/>
    </source>
</evidence>
<dbReference type="InterPro" id="IPR036188">
    <property type="entry name" value="FAD/NAD-bd_sf"/>
</dbReference>
<dbReference type="EMBL" id="CP119075">
    <property type="protein sequence ID" value="WED65140.1"/>
    <property type="molecule type" value="Genomic_DNA"/>
</dbReference>
<evidence type="ECO:0000313" key="10">
    <source>
        <dbReference type="Proteomes" id="UP001218638"/>
    </source>
</evidence>
<evidence type="ECO:0000259" key="7">
    <source>
        <dbReference type="Pfam" id="PF00890"/>
    </source>
</evidence>
<gene>
    <name evidence="9" type="ORF">PXH66_22615</name>
</gene>
<name>A0AAE9ZY45_9BACT</name>
<accession>A0AAE9ZY45</accession>
<dbReference type="RefSeq" id="WP_330929526.1">
    <property type="nucleotide sequence ID" value="NZ_CP119075.1"/>
</dbReference>
<dbReference type="PANTHER" id="PTHR42784:SF1">
    <property type="entry name" value="PYRANOSE 2-OXIDASE"/>
    <property type="match status" value="1"/>
</dbReference>